<dbReference type="InterPro" id="IPR035919">
    <property type="entry name" value="EAL_sf"/>
</dbReference>
<dbReference type="EMBL" id="JAPHQB010000014">
    <property type="protein sequence ID" value="MCX2802123.1"/>
    <property type="molecule type" value="Genomic_DNA"/>
</dbReference>
<dbReference type="InterPro" id="IPR001633">
    <property type="entry name" value="EAL_dom"/>
</dbReference>
<dbReference type="SMART" id="SM00052">
    <property type="entry name" value="EAL"/>
    <property type="match status" value="1"/>
</dbReference>
<dbReference type="Gene3D" id="1.10.3210.10">
    <property type="entry name" value="Hypothetical protein af1432"/>
    <property type="match status" value="1"/>
</dbReference>
<dbReference type="PANTHER" id="PTHR33525">
    <property type="match status" value="1"/>
</dbReference>
<evidence type="ECO:0000259" key="1">
    <source>
        <dbReference type="PROSITE" id="PS51833"/>
    </source>
</evidence>
<dbReference type="AlphaFoldDB" id="A0AB35HX25"/>
<dbReference type="PANTHER" id="PTHR33525:SF4">
    <property type="entry name" value="CYCLIC DI-GMP PHOSPHODIESTERASE CDGJ"/>
    <property type="match status" value="1"/>
</dbReference>
<dbReference type="InterPro" id="IPR014408">
    <property type="entry name" value="dGMP_Pdiesterase_EAL/HD-GYP"/>
</dbReference>
<dbReference type="Pfam" id="PF08668">
    <property type="entry name" value="HDOD"/>
    <property type="match status" value="1"/>
</dbReference>
<organism evidence="2 3">
    <name type="scientific">Microbulbifer thermotolerans</name>
    <dbReference type="NCBI Taxonomy" id="252514"/>
    <lineage>
        <taxon>Bacteria</taxon>
        <taxon>Pseudomonadati</taxon>
        <taxon>Pseudomonadota</taxon>
        <taxon>Gammaproteobacteria</taxon>
        <taxon>Cellvibrionales</taxon>
        <taxon>Microbulbiferaceae</taxon>
        <taxon>Microbulbifer</taxon>
    </lineage>
</organism>
<accession>A0AB35HX25</accession>
<dbReference type="Gene3D" id="3.20.20.450">
    <property type="entry name" value="EAL domain"/>
    <property type="match status" value="1"/>
</dbReference>
<dbReference type="RefSeq" id="WP_266066134.1">
    <property type="nucleotide sequence ID" value="NZ_JAPHQB010000014.1"/>
</dbReference>
<dbReference type="PIRSF" id="PIRSF003180">
    <property type="entry name" value="DiGMPpdiest_YuxH"/>
    <property type="match status" value="1"/>
</dbReference>
<dbReference type="SUPFAM" id="SSF109604">
    <property type="entry name" value="HD-domain/PDEase-like"/>
    <property type="match status" value="1"/>
</dbReference>
<gene>
    <name evidence="2" type="ORF">OQJ68_10025</name>
</gene>
<comment type="caution">
    <text evidence="2">The sequence shown here is derived from an EMBL/GenBank/DDBJ whole genome shotgun (WGS) entry which is preliminary data.</text>
</comment>
<dbReference type="InterPro" id="IPR013976">
    <property type="entry name" value="HDOD"/>
</dbReference>
<dbReference type="PROSITE" id="PS51833">
    <property type="entry name" value="HDOD"/>
    <property type="match status" value="1"/>
</dbReference>
<name>A0AB35HX25_MICTH</name>
<proteinExistence type="predicted"/>
<dbReference type="Proteomes" id="UP001209730">
    <property type="component" value="Unassembled WGS sequence"/>
</dbReference>
<feature type="domain" description="HDOD" evidence="1">
    <location>
        <begin position="211"/>
        <end position="396"/>
    </location>
</feature>
<dbReference type="SUPFAM" id="SSF141868">
    <property type="entry name" value="EAL domain-like"/>
    <property type="match status" value="1"/>
</dbReference>
<reference evidence="2" key="1">
    <citation type="submission" date="2022-11" db="EMBL/GenBank/DDBJ databases">
        <title>Chitin-degrading and fungicidal potential of chitinolytic bacterial strains from marine environment of the Pacific Ocean regions.</title>
        <authorList>
            <person name="Pentekhina I."/>
            <person name="Nedashkovskaya O."/>
            <person name="Seitkalieva A."/>
            <person name="Podvolotskaya A."/>
            <person name="Tekutyeva L."/>
            <person name="Balabanova L."/>
        </authorList>
    </citation>
    <scope>NUCLEOTIDE SEQUENCE</scope>
    <source>
        <strain evidence="2">KMM 6838</strain>
    </source>
</reference>
<dbReference type="InterPro" id="IPR052340">
    <property type="entry name" value="RNase_Y/CdgJ"/>
</dbReference>
<sequence length="414" mass="46357">MTRLPDAIDDDLLEVSLACRPVFNRSQEVVALDLLMQGEQPSRGATLSDIEASSAVILGTYTQLFQDGRMQQVPSFLKVTDEVILAPELPDLPKDQYILEVPEGMLLTSERVEQLKLLAQRGYRLAMAGYDPDDVELDVLLELVHIVKVDTRQLDNATLDRAVRKLRANGVKILADKVDNREQFERCADLGFDYYQGNFLSAPAPIKGKKISGNKVLLLQLLSELHKSDASPLRLEEIALKDANLTYRILKLVNSAAMGLRREVRSLSHAIALLGLREIKRWANLFLVSDEHNKPEALTRSMLVRGRMCEVLAEIAGRDDIVNYFIVGLLSQLDALMDISMPELMEQVPLSAEIKSALLARGGSLGEILGEVERYEQGLFDELTLLEDTRYYEAAYRHAVNWAHQVQQAMSSAD</sequence>
<evidence type="ECO:0000313" key="3">
    <source>
        <dbReference type="Proteomes" id="UP001209730"/>
    </source>
</evidence>
<protein>
    <submittedName>
        <fullName evidence="2">HDOD domain-containing protein</fullName>
    </submittedName>
</protein>
<dbReference type="Pfam" id="PF00563">
    <property type="entry name" value="EAL"/>
    <property type="match status" value="1"/>
</dbReference>
<evidence type="ECO:0000313" key="2">
    <source>
        <dbReference type="EMBL" id="MCX2802123.1"/>
    </source>
</evidence>